<dbReference type="HOGENOM" id="CLU_3074630_0_0_1"/>
<evidence type="ECO:0000313" key="2">
    <source>
        <dbReference type="EnsemblMetazoa" id="CapteP105842"/>
    </source>
</evidence>
<dbReference type="EnsemblMetazoa" id="CapteT105842">
    <property type="protein sequence ID" value="CapteP105842"/>
    <property type="gene ID" value="CapteG105842"/>
</dbReference>
<reference evidence="2" key="3">
    <citation type="submission" date="2015-06" db="UniProtKB">
        <authorList>
            <consortium name="EnsemblMetazoa"/>
        </authorList>
    </citation>
    <scope>IDENTIFICATION</scope>
</reference>
<evidence type="ECO:0000313" key="1">
    <source>
        <dbReference type="EMBL" id="ELU14112.1"/>
    </source>
</evidence>
<dbReference type="EMBL" id="KB294750">
    <property type="protein sequence ID" value="ELU14112.1"/>
    <property type="molecule type" value="Genomic_DNA"/>
</dbReference>
<evidence type="ECO:0000313" key="3">
    <source>
        <dbReference type="Proteomes" id="UP000014760"/>
    </source>
</evidence>
<reference evidence="1 3" key="2">
    <citation type="journal article" date="2013" name="Nature">
        <title>Insights into bilaterian evolution from three spiralian genomes.</title>
        <authorList>
            <person name="Simakov O."/>
            <person name="Marletaz F."/>
            <person name="Cho S.J."/>
            <person name="Edsinger-Gonzales E."/>
            <person name="Havlak P."/>
            <person name="Hellsten U."/>
            <person name="Kuo D.H."/>
            <person name="Larsson T."/>
            <person name="Lv J."/>
            <person name="Arendt D."/>
            <person name="Savage R."/>
            <person name="Osoegawa K."/>
            <person name="de Jong P."/>
            <person name="Grimwood J."/>
            <person name="Chapman J.A."/>
            <person name="Shapiro H."/>
            <person name="Aerts A."/>
            <person name="Otillar R.P."/>
            <person name="Terry A.Y."/>
            <person name="Boore J.L."/>
            <person name="Grigoriev I.V."/>
            <person name="Lindberg D.R."/>
            <person name="Seaver E.C."/>
            <person name="Weisblat D.A."/>
            <person name="Putnam N.H."/>
            <person name="Rokhsar D.S."/>
        </authorList>
    </citation>
    <scope>NUCLEOTIDE SEQUENCE</scope>
    <source>
        <strain evidence="1 3">I ESC-2004</strain>
    </source>
</reference>
<dbReference type="Proteomes" id="UP000014760">
    <property type="component" value="Unassembled WGS sequence"/>
</dbReference>
<proteinExistence type="predicted"/>
<protein>
    <submittedName>
        <fullName evidence="1 2">Uncharacterized protein</fullName>
    </submittedName>
</protein>
<name>R7V6M7_CAPTE</name>
<feature type="non-terminal residue" evidence="1">
    <location>
        <position position="1"/>
    </location>
</feature>
<gene>
    <name evidence="1" type="ORF">CAPTEDRAFT_105842</name>
</gene>
<dbReference type="AlphaFoldDB" id="R7V6M7"/>
<keyword evidence="3" id="KW-1185">Reference proteome</keyword>
<dbReference type="OrthoDB" id="6286709at2759"/>
<accession>R7V6M7</accession>
<dbReference type="EMBL" id="AMQN01038893">
    <property type="status" value="NOT_ANNOTATED_CDS"/>
    <property type="molecule type" value="Genomic_DNA"/>
</dbReference>
<organism evidence="1">
    <name type="scientific">Capitella teleta</name>
    <name type="common">Polychaete worm</name>
    <dbReference type="NCBI Taxonomy" id="283909"/>
    <lineage>
        <taxon>Eukaryota</taxon>
        <taxon>Metazoa</taxon>
        <taxon>Spiralia</taxon>
        <taxon>Lophotrochozoa</taxon>
        <taxon>Annelida</taxon>
        <taxon>Polychaeta</taxon>
        <taxon>Sedentaria</taxon>
        <taxon>Scolecida</taxon>
        <taxon>Capitellidae</taxon>
        <taxon>Capitella</taxon>
    </lineage>
</organism>
<sequence>CAQQIGRWAGGASVMVWAGSSTNHRTLSVLVNGNLTVRRCIEEILEHCVVQFV</sequence>
<reference evidence="3" key="1">
    <citation type="submission" date="2012-12" db="EMBL/GenBank/DDBJ databases">
        <authorList>
            <person name="Hellsten U."/>
            <person name="Grimwood J."/>
            <person name="Chapman J.A."/>
            <person name="Shapiro H."/>
            <person name="Aerts A."/>
            <person name="Otillar R.P."/>
            <person name="Terry A.Y."/>
            <person name="Boore J.L."/>
            <person name="Simakov O."/>
            <person name="Marletaz F."/>
            <person name="Cho S.-J."/>
            <person name="Edsinger-Gonzales E."/>
            <person name="Havlak P."/>
            <person name="Kuo D.-H."/>
            <person name="Larsson T."/>
            <person name="Lv J."/>
            <person name="Arendt D."/>
            <person name="Savage R."/>
            <person name="Osoegawa K."/>
            <person name="de Jong P."/>
            <person name="Lindberg D.R."/>
            <person name="Seaver E.C."/>
            <person name="Weisblat D.A."/>
            <person name="Putnam N.H."/>
            <person name="Grigoriev I.V."/>
            <person name="Rokhsar D.S."/>
        </authorList>
    </citation>
    <scope>NUCLEOTIDE SEQUENCE</scope>
    <source>
        <strain evidence="3">I ESC-2004</strain>
    </source>
</reference>